<sequence length="176" mass="19555">MDTTQYQLQITVDALLVEGQGDELLIDEDWMVEHQVKMDFSSLSTLQQAGQERRVVVRLAKTVKLATNTRSVGKMMVDADDGTTGVFLSKPASKQHLLISSTVDTVKNGTVSIVVLNGEGRREKLLAREAFDTWIPTNVDIPIVSPHAELERDRVPNWVAPLKERRCSSIAERGKA</sequence>
<protein>
    <submittedName>
        <fullName evidence="2">Uncharacterized protein</fullName>
    </submittedName>
</protein>
<proteinExistence type="predicted"/>
<dbReference type="EMBL" id="QXFT01001615">
    <property type="protein sequence ID" value="KAE9314218.1"/>
    <property type="molecule type" value="Genomic_DNA"/>
</dbReference>
<evidence type="ECO:0000313" key="3">
    <source>
        <dbReference type="Proteomes" id="UP000434957"/>
    </source>
</evidence>
<evidence type="ECO:0000313" key="1">
    <source>
        <dbReference type="EMBL" id="KAE9001431.1"/>
    </source>
</evidence>
<evidence type="ECO:0000313" key="4">
    <source>
        <dbReference type="Proteomes" id="UP000435112"/>
    </source>
</evidence>
<dbReference type="Proteomes" id="UP000434957">
    <property type="component" value="Unassembled WGS sequence"/>
</dbReference>
<comment type="caution">
    <text evidence="2">The sequence shown here is derived from an EMBL/GenBank/DDBJ whole genome shotgun (WGS) entry which is preliminary data.</text>
</comment>
<gene>
    <name evidence="1" type="ORF">PR002_g17914</name>
    <name evidence="2" type="ORF">PR003_g19304</name>
</gene>
<dbReference type="AlphaFoldDB" id="A0A6A4DWV5"/>
<organism evidence="2 3">
    <name type="scientific">Phytophthora rubi</name>
    <dbReference type="NCBI Taxonomy" id="129364"/>
    <lineage>
        <taxon>Eukaryota</taxon>
        <taxon>Sar</taxon>
        <taxon>Stramenopiles</taxon>
        <taxon>Oomycota</taxon>
        <taxon>Peronosporomycetes</taxon>
        <taxon>Peronosporales</taxon>
        <taxon>Peronosporaceae</taxon>
        <taxon>Phytophthora</taxon>
    </lineage>
</organism>
<reference evidence="2 3" key="1">
    <citation type="submission" date="2018-08" db="EMBL/GenBank/DDBJ databases">
        <title>Genomic investigation of the strawberry pathogen Phytophthora fragariae indicates pathogenicity is determined by transcriptional variation in three key races.</title>
        <authorList>
            <person name="Adams T.M."/>
            <person name="Armitage A.D."/>
            <person name="Sobczyk M.K."/>
            <person name="Bates H.J."/>
            <person name="Dunwell J.M."/>
            <person name="Nellist C.F."/>
            <person name="Harrison R.J."/>
        </authorList>
    </citation>
    <scope>NUCLEOTIDE SEQUENCE [LARGE SCALE GENOMIC DNA]</scope>
    <source>
        <strain evidence="1 4">SCRP324</strain>
        <strain evidence="2 3">SCRP333</strain>
    </source>
</reference>
<dbReference type="EMBL" id="QXFU01001484">
    <property type="protein sequence ID" value="KAE9001431.1"/>
    <property type="molecule type" value="Genomic_DNA"/>
</dbReference>
<dbReference type="Proteomes" id="UP000435112">
    <property type="component" value="Unassembled WGS sequence"/>
</dbReference>
<accession>A0A6A4DWV5</accession>
<name>A0A6A4DWV5_9STRA</name>
<dbReference type="OrthoDB" id="121351at2759"/>
<keyword evidence="3" id="KW-1185">Reference proteome</keyword>
<evidence type="ECO:0000313" key="2">
    <source>
        <dbReference type="EMBL" id="KAE9314218.1"/>
    </source>
</evidence>